<dbReference type="InterPro" id="IPR003029">
    <property type="entry name" value="S1_domain"/>
</dbReference>
<dbReference type="FunFam" id="2.40.50.140:FF:000624">
    <property type="entry name" value="Programmed cell death 11"/>
    <property type="match status" value="1"/>
</dbReference>
<dbReference type="GO" id="GO:0003723">
    <property type="term" value="F:RNA binding"/>
    <property type="evidence" value="ECO:0007669"/>
    <property type="project" value="TreeGrafter"/>
</dbReference>
<feature type="domain" description="S1 motif" evidence="14">
    <location>
        <begin position="1223"/>
        <end position="1291"/>
    </location>
</feature>
<dbReference type="CDD" id="cd05698">
    <property type="entry name" value="S1_Rrp5_repeat_hs6_sc5"/>
    <property type="match status" value="1"/>
</dbReference>
<dbReference type="CDD" id="cd05703">
    <property type="entry name" value="S1_Rrp5_repeat_hs12_sc9"/>
    <property type="match status" value="1"/>
</dbReference>
<dbReference type="FunFam" id="2.40.50.140:FF:000148">
    <property type="entry name" value="protein RRP5 homolog isoform X1"/>
    <property type="match status" value="1"/>
</dbReference>
<feature type="domain" description="S1 motif" evidence="14">
    <location>
        <begin position="632"/>
        <end position="703"/>
    </location>
</feature>
<keyword evidence="4" id="KW-0597">Phosphoprotein</keyword>
<reference evidence="15" key="3">
    <citation type="submission" date="2025-09" db="UniProtKB">
        <authorList>
            <consortium name="Ensembl"/>
        </authorList>
    </citation>
    <scope>IDENTIFICATION</scope>
</reference>
<keyword evidence="5" id="KW-0677">Repeat</keyword>
<keyword evidence="8" id="KW-0539">Nucleus</keyword>
<feature type="domain" description="S1 motif" evidence="14">
    <location>
        <begin position="541"/>
        <end position="610"/>
    </location>
</feature>
<dbReference type="Pfam" id="PF23459">
    <property type="entry name" value="S1_RRP5"/>
    <property type="match status" value="10"/>
</dbReference>
<dbReference type="Pfam" id="PF05843">
    <property type="entry name" value="Suf"/>
    <property type="match status" value="1"/>
</dbReference>
<dbReference type="SUPFAM" id="SSF50249">
    <property type="entry name" value="Nucleic acid-binding proteins"/>
    <property type="match status" value="11"/>
</dbReference>
<evidence type="ECO:0000256" key="7">
    <source>
        <dbReference type="ARBA" id="ARBA00022990"/>
    </source>
</evidence>
<feature type="domain" description="S1 motif" evidence="14">
    <location>
        <begin position="1142"/>
        <end position="1215"/>
    </location>
</feature>
<feature type="domain" description="S1 motif" evidence="14">
    <location>
        <begin position="186"/>
        <end position="257"/>
    </location>
</feature>
<evidence type="ECO:0000259" key="14">
    <source>
        <dbReference type="PROSITE" id="PS50126"/>
    </source>
</evidence>
<comment type="function">
    <text evidence="9">Essential for the generation of mature 18S rRNA, specifically necessary for cleavages at sites A0, 1 and 2 of the 47S precursor. Directly interacts with U3 snoRNA.</text>
</comment>
<keyword evidence="16" id="KW-1185">Reference proteome</keyword>
<dbReference type="CDD" id="cd05697">
    <property type="entry name" value="S1_Rrp5_repeat_hs5"/>
    <property type="match status" value="1"/>
</dbReference>
<dbReference type="CDD" id="cd04461">
    <property type="entry name" value="S1_Rrp5_repeat_hs8_sc7"/>
    <property type="match status" value="1"/>
</dbReference>
<dbReference type="FunFam" id="2.40.50.140:FF:000194">
    <property type="entry name" value="Programmed cell death 11"/>
    <property type="match status" value="1"/>
</dbReference>
<dbReference type="Gene3D" id="1.25.40.10">
    <property type="entry name" value="Tetratricopeptide repeat domain"/>
    <property type="match status" value="1"/>
</dbReference>
<dbReference type="STRING" id="9305.ENSSHAP00000021555"/>
<sequence length="1862" mass="208435">MASQEDSFPRGGSKKKAHPEKTPQQPIEHDNLFDVPTEEGSRKRKRNQEQGAKNKKSKAEKKESSRPEAEACGILSIEALTEGMRLLGCVKEINNLELVISLPNGLWGYVQATNISDAYTKKLSEQLDQEEPLEDLAPLSELFPPGLLVRCVVSSITSASKKKSVKLSLNPKDVNRVLSPASLKPGMLLTGTVHSVEDHGYLVDIGVMGTKAFLPWQKEQEYVKQKNKGTKLRVGQYLNCLIEEVKGNGGSVLLSTIQSVVSAAIATEEQNWTLDNLLPGLVVKAQVQKVTPHGLTLSFFSSFTGLVDFMHLDSKKAGHYFQTQMVRACILSVHPRTKCVRLTLRSSFLQAGRPITRLCHNLIGAVLNDVPVQGFFAKAGATFRLKDGSLAYARIMHLSQTEKSFKPEKFKPGNMHKCRVIDYSPMDDLALLSLKTSIIEAPFLRYHDLHPGQVVKAKVFALRSYGMIVKVTEQIKGLVPTLHLADVQIRNPQKKYRLQDEVKCRVLTCDPENKKLLMTLKKTLVESNLPALTSYKQAKPELQTHGFISSIKDSGCVVKFYNDVRGLVPQRELGAQPISTPGEVFYVGQVVKVTVLNSEPEQERMLLSFRLLSDKETEGPAQSQKKATIKVGQLVDVKVKKKTEKGLEVSILPNNIRALLPTTHLSDSVNNSQLLYSWLRAGDVLHRVLCLSHSDGHIILCRKPALISAVESGQDPKVFSEFQPGMLLTGFVKTIKAYGVFVQFPSGLSGLAPKSALSDKFVTTVSDHFVEGQTVVAKVTNVYEEKERMLLSLRLSDVCQEDTAVSSLALLSQWLEELQGVRSLMSSRDSMLTQTLAEITPGLLMDLVVQDMSSDGSLMFSSGSVPGLVLKASRYHQGGKVMDPGQRTKAVVLHVDTLKSEVHVSLRQELVNRKSKQLKKNTEHRAVIEHLEKTFAIGSLMETGQLVAFPVTSHLNDTFRFDSEKLQVGQRVSLIIKSAKPSDIGLFLAVESSVKKRTPALPLADPEPAGEEPGVMSSLLEKPTLPIGEMVTGTVKSVKATHVVVTLENGLVGCIHASQILDDVPLGTQPTAKLKVGKPVTARVIGQRTLLTHKTLPISHPSSAQTVSELSIRSSELEKDISIDPSTHCSSPTEKLKQYLPGQTVICFMRKFNVIKKWLEVEITPDIRGRIPQLLTSLSFKVLKHPEKKFKIGQALSATVVGPESSKGFLTLSLIGPHRLEEGEVAMGRVVKVIPKEGLQVLFPFGTIGKVSIFHLSDSYLEAPLEGFHPEKIVRCCVLSTKDPVLTLSLRQSRTNPRMKNKIEDPEVNSIKNIKEGQHLRGYVEAVKKLGVHFRIGPTLVGRVKYRHVTKYFLSDKTLYRTYLPEGKLLSAKVLRLNRKQKLVYLSFLPKDTGKPDVFPDSLGLPLRDQGKNRVKEVPSSQPKKKRKLEGKEEEDKGDSSTKQEEEKQQESEAKARRAEKAANTGKRKMPEMEREQEKVTKKKRPNLLPEEDDSGVEVNYNEEKRLKQPKKQTKPTEIPRLQLSSGFVWDVSLDMLAPAAPPREESSDSEEESSSQATLKKKSKKDKELEKQQAEKELTRIETALMDPNWQPETADDFDRLVLSSPNSSILWLRYMAFHLHATEIEKARAVAERALKSISFREEQEKLNVWVALMNLENMYGSKETLSKVFERAVQYCEPLKVFFQLADIYSKSEKYQAAEEVYNQMLKRFRQEKTVWVKYGSFLLQRGKAEACHDLLPRAFSCLPQKEHVDVISKFAQLEFYQGDGERGKAMFESTLNSYPKRTDVWSIYIDMLIKFGSQKEVRDAFERVVHLSLSPKRMKFFFKRYLDYEKQHGTAETVQAVKEKALNYVESRNTLADS</sequence>
<dbReference type="SMART" id="SM00316">
    <property type="entry name" value="S1"/>
    <property type="match status" value="12"/>
</dbReference>
<dbReference type="CTD" id="22984"/>
<keyword evidence="7" id="KW-0007">Acetylation</keyword>
<feature type="domain" description="S1 motif" evidence="14">
    <location>
        <begin position="1317"/>
        <end position="1389"/>
    </location>
</feature>
<keyword evidence="6" id="KW-0832">Ubl conjugation</keyword>
<name>G3X1K0_SARHA</name>
<gene>
    <name evidence="15" type="primary">PDCD11</name>
</gene>
<dbReference type="InterPro" id="IPR012340">
    <property type="entry name" value="NA-bd_OB-fold"/>
</dbReference>
<feature type="domain" description="S1 motif" evidence="14">
    <location>
        <begin position="1028"/>
        <end position="1101"/>
    </location>
</feature>
<dbReference type="FunFam" id="2.40.50.140:FF:000200">
    <property type="entry name" value="Programmed cell death 11"/>
    <property type="match status" value="1"/>
</dbReference>
<evidence type="ECO:0000256" key="4">
    <source>
        <dbReference type="ARBA" id="ARBA00022553"/>
    </source>
</evidence>
<evidence type="ECO:0000256" key="13">
    <source>
        <dbReference type="SAM" id="MobiDB-lite"/>
    </source>
</evidence>
<dbReference type="FunFam" id="2.40.50.140:FF:000175">
    <property type="entry name" value="Programmed cell death 11"/>
    <property type="match status" value="1"/>
</dbReference>
<dbReference type="Ensembl" id="ENSSHAT00000021729.2">
    <property type="protein sequence ID" value="ENSSHAP00000021555.2"/>
    <property type="gene ID" value="ENSSHAG00000018258.2"/>
</dbReference>
<dbReference type="InterPro" id="IPR003107">
    <property type="entry name" value="HAT"/>
</dbReference>
<evidence type="ECO:0000256" key="9">
    <source>
        <dbReference type="ARBA" id="ARBA00059726"/>
    </source>
</evidence>
<dbReference type="eggNOG" id="KOG1070">
    <property type="taxonomic scope" value="Eukaryota"/>
</dbReference>
<dbReference type="PANTHER" id="PTHR23270:SF10">
    <property type="entry name" value="PROTEIN RRP5 HOMOLOG"/>
    <property type="match status" value="1"/>
</dbReference>
<dbReference type="GO" id="GO:0051059">
    <property type="term" value="F:NF-kappaB binding"/>
    <property type="evidence" value="ECO:0007669"/>
    <property type="project" value="Ensembl"/>
</dbReference>
<dbReference type="SUPFAM" id="SSF48452">
    <property type="entry name" value="TPR-like"/>
    <property type="match status" value="1"/>
</dbReference>
<feature type="domain" description="S1 motif" evidence="14">
    <location>
        <begin position="452"/>
        <end position="521"/>
    </location>
</feature>
<dbReference type="GO" id="GO:0005829">
    <property type="term" value="C:cytosol"/>
    <property type="evidence" value="ECO:0007669"/>
    <property type="project" value="Ensembl"/>
</dbReference>
<evidence type="ECO:0000256" key="12">
    <source>
        <dbReference type="ARBA" id="ARBA00080810"/>
    </source>
</evidence>
<feature type="region of interest" description="Disordered" evidence="13">
    <location>
        <begin position="1397"/>
        <end position="1520"/>
    </location>
</feature>
<keyword evidence="2" id="KW-1017">Isopeptide bond</keyword>
<protein>
    <recommendedName>
        <fullName evidence="11">Protein RRP5 homolog</fullName>
    </recommendedName>
    <alternativeName>
        <fullName evidence="12">Programmed cell death protein 11</fullName>
    </alternativeName>
</protein>
<comment type="subunit">
    <text evidence="10">Interacts with NF-kappa-B p50/NFKB1 and NF-kappa-B p65/RELA.</text>
</comment>
<keyword evidence="3" id="KW-0698">rRNA processing</keyword>
<evidence type="ECO:0000256" key="1">
    <source>
        <dbReference type="ARBA" id="ARBA00004604"/>
    </source>
</evidence>
<feature type="domain" description="S1 motif" evidence="14">
    <location>
        <begin position="280"/>
        <end position="345"/>
    </location>
</feature>
<evidence type="ECO:0000256" key="6">
    <source>
        <dbReference type="ARBA" id="ARBA00022843"/>
    </source>
</evidence>
<reference evidence="15" key="2">
    <citation type="submission" date="2025-08" db="UniProtKB">
        <authorList>
            <consortium name="Ensembl"/>
        </authorList>
    </citation>
    <scope>IDENTIFICATION</scope>
</reference>
<evidence type="ECO:0000256" key="3">
    <source>
        <dbReference type="ARBA" id="ARBA00022552"/>
    </source>
</evidence>
<dbReference type="HOGENOM" id="CLU_000845_1_1_1"/>
<dbReference type="GO" id="GO:0006364">
    <property type="term" value="P:rRNA processing"/>
    <property type="evidence" value="ECO:0007669"/>
    <property type="project" value="UniProtKB-KW"/>
</dbReference>
<dbReference type="CDD" id="cd05694">
    <property type="entry name" value="S1_Rrp5_repeat_hs2_sc2"/>
    <property type="match status" value="1"/>
</dbReference>
<dbReference type="FunFam" id="2.40.50.140:FF:000155">
    <property type="entry name" value="rRNA biogenesis protein RRP5"/>
    <property type="match status" value="1"/>
</dbReference>
<dbReference type="CDD" id="cd05693">
    <property type="entry name" value="S1_Rrp5_repeat_hs1_sc1"/>
    <property type="match status" value="1"/>
</dbReference>
<feature type="compositionally biased region" description="Basic and acidic residues" evidence="13">
    <location>
        <begin position="1566"/>
        <end position="1575"/>
    </location>
</feature>
<evidence type="ECO:0000313" key="15">
    <source>
        <dbReference type="Ensembl" id="ENSSHAP00000021555.2"/>
    </source>
</evidence>
<dbReference type="CDD" id="cd05695">
    <property type="entry name" value="S1_Rrp5_repeat_hs3"/>
    <property type="match status" value="1"/>
</dbReference>
<feature type="domain" description="S1 motif" evidence="14">
    <location>
        <begin position="725"/>
        <end position="794"/>
    </location>
</feature>
<dbReference type="InterPro" id="IPR048058">
    <property type="entry name" value="Rrp5_S1_rpt_hs11_sc8"/>
</dbReference>
<dbReference type="FunFam" id="2.40.50.140:FF:000222">
    <property type="entry name" value="Programmed cell death 11"/>
    <property type="match status" value="1"/>
</dbReference>
<dbReference type="SMART" id="SM00386">
    <property type="entry name" value="HAT"/>
    <property type="match status" value="6"/>
</dbReference>
<accession>G3X1K0</accession>
<comment type="subcellular location">
    <subcellularLocation>
        <location evidence="1">Nucleus</location>
        <location evidence="1">Nucleolus</location>
    </subcellularLocation>
</comment>
<dbReference type="FunFam" id="1.25.40.10:FF:000065">
    <property type="entry name" value="Programmed cell death 11"/>
    <property type="match status" value="1"/>
</dbReference>
<dbReference type="PROSITE" id="PS50126">
    <property type="entry name" value="S1"/>
    <property type="match status" value="11"/>
</dbReference>
<feature type="compositionally biased region" description="Basic and acidic residues" evidence="13">
    <location>
        <begin position="1430"/>
        <end position="1461"/>
    </location>
</feature>
<dbReference type="GeneTree" id="ENSGT00390000012228"/>
<proteinExistence type="predicted"/>
<dbReference type="GO" id="GO:0032040">
    <property type="term" value="C:small-subunit processome"/>
    <property type="evidence" value="ECO:0007669"/>
    <property type="project" value="TreeGrafter"/>
</dbReference>
<dbReference type="InterPro" id="IPR045209">
    <property type="entry name" value="Rrp5"/>
</dbReference>
<dbReference type="RefSeq" id="XP_012397049.1">
    <property type="nucleotide sequence ID" value="XM_012541595.3"/>
</dbReference>
<feature type="compositionally biased region" description="Basic and acidic residues" evidence="13">
    <location>
        <begin position="1469"/>
        <end position="1480"/>
    </location>
</feature>
<dbReference type="InterPro" id="IPR057302">
    <property type="entry name" value="Rrp5_S1"/>
</dbReference>
<evidence type="ECO:0000256" key="11">
    <source>
        <dbReference type="ARBA" id="ARBA00067510"/>
    </source>
</evidence>
<dbReference type="Gene3D" id="2.40.50.140">
    <property type="entry name" value="Nucleic acid-binding proteins"/>
    <property type="match status" value="9"/>
</dbReference>
<evidence type="ECO:0000256" key="8">
    <source>
        <dbReference type="ARBA" id="ARBA00023242"/>
    </source>
</evidence>
<evidence type="ECO:0000313" key="16">
    <source>
        <dbReference type="Proteomes" id="UP000007648"/>
    </source>
</evidence>
<evidence type="ECO:0000256" key="5">
    <source>
        <dbReference type="ARBA" id="ARBA00022737"/>
    </source>
</evidence>
<feature type="domain" description="S1 motif" evidence="14">
    <location>
        <begin position="83"/>
        <end position="170"/>
    </location>
</feature>
<feature type="region of interest" description="Disordered" evidence="13">
    <location>
        <begin position="1"/>
        <end position="68"/>
    </location>
</feature>
<organism evidence="15 16">
    <name type="scientific">Sarcophilus harrisii</name>
    <name type="common">Tasmanian devil</name>
    <name type="synonym">Sarcophilus laniarius</name>
    <dbReference type="NCBI Taxonomy" id="9305"/>
    <lineage>
        <taxon>Eukaryota</taxon>
        <taxon>Metazoa</taxon>
        <taxon>Chordata</taxon>
        <taxon>Craniata</taxon>
        <taxon>Vertebrata</taxon>
        <taxon>Euteleostomi</taxon>
        <taxon>Mammalia</taxon>
        <taxon>Metatheria</taxon>
        <taxon>Dasyuromorphia</taxon>
        <taxon>Dasyuridae</taxon>
        <taxon>Sarcophilus</taxon>
    </lineage>
</organism>
<dbReference type="Pfam" id="PF00575">
    <property type="entry name" value="S1"/>
    <property type="match status" value="2"/>
</dbReference>
<dbReference type="CDD" id="cd05702">
    <property type="entry name" value="S1_Rrp5_repeat_hs11_sc8"/>
    <property type="match status" value="1"/>
</dbReference>
<feature type="region of interest" description="Disordered" evidence="13">
    <location>
        <begin position="1540"/>
        <end position="1575"/>
    </location>
</feature>
<reference evidence="15 16" key="1">
    <citation type="journal article" date="2011" name="Proc. Natl. Acad. Sci. U.S.A.">
        <title>Genetic diversity and population structure of the endangered marsupial Sarcophilus harrisii (Tasmanian devil).</title>
        <authorList>
            <person name="Miller W."/>
            <person name="Hayes V.M."/>
            <person name="Ratan A."/>
            <person name="Petersen D.C."/>
            <person name="Wittekindt N.E."/>
            <person name="Miller J."/>
            <person name="Walenz B."/>
            <person name="Knight J."/>
            <person name="Qi J."/>
            <person name="Zhao F."/>
            <person name="Wang Q."/>
            <person name="Bedoya-Reina O.C."/>
            <person name="Katiyar N."/>
            <person name="Tomsho L.P."/>
            <person name="Kasson L.M."/>
            <person name="Hardie R.A."/>
            <person name="Woodbridge P."/>
            <person name="Tindall E.A."/>
            <person name="Bertelsen M.F."/>
            <person name="Dixon D."/>
            <person name="Pyecroft S."/>
            <person name="Helgen K.M."/>
            <person name="Lesk A.M."/>
            <person name="Pringle T.H."/>
            <person name="Patterson N."/>
            <person name="Zhang Y."/>
            <person name="Kreiss A."/>
            <person name="Woods G.M."/>
            <person name="Jones M.E."/>
            <person name="Schuster S.C."/>
        </authorList>
    </citation>
    <scope>NUCLEOTIDE SEQUENCE [LARGE SCALE GENOMIC DNA]</scope>
</reference>
<dbReference type="Proteomes" id="UP000007648">
    <property type="component" value="Unassembled WGS sequence"/>
</dbReference>
<dbReference type="CDD" id="cd05696">
    <property type="entry name" value="S1_Rrp5_repeat_hs4"/>
    <property type="match status" value="1"/>
</dbReference>
<dbReference type="InterPro" id="IPR011990">
    <property type="entry name" value="TPR-like_helical_dom_sf"/>
</dbReference>
<dbReference type="InterPro" id="IPR008847">
    <property type="entry name" value="Suf"/>
</dbReference>
<dbReference type="OrthoDB" id="412781at2759"/>
<dbReference type="CDD" id="cd05704">
    <property type="entry name" value="S1_Rrp5_repeat_hs13"/>
    <property type="match status" value="1"/>
</dbReference>
<dbReference type="InParanoid" id="G3X1K0"/>
<evidence type="ECO:0000256" key="10">
    <source>
        <dbReference type="ARBA" id="ARBA00062488"/>
    </source>
</evidence>
<dbReference type="InterPro" id="IPR048059">
    <property type="entry name" value="Rrp5_S1_rpt_hs1_sc1"/>
</dbReference>
<dbReference type="GeneID" id="100921113"/>
<dbReference type="FunCoup" id="G3X1K0">
    <property type="interactions" value="3672"/>
</dbReference>
<dbReference type="FunFam" id="2.40.50.140:FF:000103">
    <property type="entry name" value="protein RRP5 homolog"/>
    <property type="match status" value="2"/>
</dbReference>
<evidence type="ECO:0000256" key="2">
    <source>
        <dbReference type="ARBA" id="ARBA00022499"/>
    </source>
</evidence>
<dbReference type="PANTHER" id="PTHR23270">
    <property type="entry name" value="PROGRAMMED CELL DEATH PROTEIN 11 PRE-RRNA PROCESSING PROTEIN RRP5"/>
    <property type="match status" value="1"/>
</dbReference>